<organism evidence="4 5">
    <name type="scientific">Chromatium okenii</name>
    <dbReference type="NCBI Taxonomy" id="61644"/>
    <lineage>
        <taxon>Bacteria</taxon>
        <taxon>Pseudomonadati</taxon>
        <taxon>Pseudomonadota</taxon>
        <taxon>Gammaproteobacteria</taxon>
        <taxon>Chromatiales</taxon>
        <taxon>Chromatiaceae</taxon>
        <taxon>Chromatium</taxon>
    </lineage>
</organism>
<dbReference type="RefSeq" id="WP_105072859.1">
    <property type="nucleotide sequence ID" value="NZ_JAFLKP010000363.1"/>
</dbReference>
<dbReference type="OrthoDB" id="9793848at2"/>
<comment type="caution">
    <text evidence="4">The sequence shown here is derived from an EMBL/GenBank/DDBJ whole genome shotgun (WGS) entry which is preliminary data.</text>
</comment>
<dbReference type="GO" id="GO:0005829">
    <property type="term" value="C:cytosol"/>
    <property type="evidence" value="ECO:0007669"/>
    <property type="project" value="TreeGrafter"/>
</dbReference>
<dbReference type="GO" id="GO:0009032">
    <property type="term" value="F:thymidine phosphorylase activity"/>
    <property type="evidence" value="ECO:0007669"/>
    <property type="project" value="RHEA"/>
</dbReference>
<evidence type="ECO:0000256" key="3">
    <source>
        <dbReference type="HAMAP-Rule" id="MF_01537"/>
    </source>
</evidence>
<comment type="function">
    <text evidence="3">Catalyzes the phosphorolysis of diverse nucleosides, yielding D-ribose 1-phosphate and the respective free bases. Can use uridine, adenosine, guanosine, cytidine, thymidine, inosine and xanthosine as substrates. Also catalyzes the reverse reactions.</text>
</comment>
<dbReference type="PANTHER" id="PTHR36540:SF1">
    <property type="entry name" value="PYRIMIDINE_PURINE NUCLEOSIDE PHOSPHORYLASE"/>
    <property type="match status" value="1"/>
</dbReference>
<dbReference type="CDD" id="cd20296">
    <property type="entry name" value="cupin_PpnP-like"/>
    <property type="match status" value="1"/>
</dbReference>
<dbReference type="GO" id="GO:0047975">
    <property type="term" value="F:guanosine phosphorylase activity"/>
    <property type="evidence" value="ECO:0007669"/>
    <property type="project" value="RHEA"/>
</dbReference>
<dbReference type="Gene3D" id="2.60.120.10">
    <property type="entry name" value="Jelly Rolls"/>
    <property type="match status" value="1"/>
</dbReference>
<comment type="catalytic activity">
    <reaction evidence="3">
        <text>guanosine + phosphate = alpha-D-ribose 1-phosphate + guanine</text>
        <dbReference type="Rhea" id="RHEA:13233"/>
        <dbReference type="ChEBI" id="CHEBI:16235"/>
        <dbReference type="ChEBI" id="CHEBI:16750"/>
        <dbReference type="ChEBI" id="CHEBI:43474"/>
        <dbReference type="ChEBI" id="CHEBI:57720"/>
        <dbReference type="EC" id="2.4.2.1"/>
    </reaction>
</comment>
<reference evidence="4 5" key="1">
    <citation type="submission" date="2018-01" db="EMBL/GenBank/DDBJ databases">
        <title>The complete genome sequence of Chromatium okenii LaCa, a purple sulfur bacterium with a turbulent life.</title>
        <authorList>
            <person name="Luedin S.M."/>
            <person name="Liechti N."/>
            <person name="Storelli N."/>
            <person name="Danza F."/>
            <person name="Wittwer M."/>
            <person name="Pothier J.F."/>
            <person name="Tonolla M.A."/>
        </authorList>
    </citation>
    <scope>NUCLEOTIDE SEQUENCE [LARGE SCALE GENOMIC DNA]</scope>
    <source>
        <strain evidence="4 5">LaCa</strain>
    </source>
</reference>
<comment type="catalytic activity">
    <reaction evidence="3">
        <text>thymidine + phosphate = 2-deoxy-alpha-D-ribose 1-phosphate + thymine</text>
        <dbReference type="Rhea" id="RHEA:16037"/>
        <dbReference type="ChEBI" id="CHEBI:17748"/>
        <dbReference type="ChEBI" id="CHEBI:17821"/>
        <dbReference type="ChEBI" id="CHEBI:43474"/>
        <dbReference type="ChEBI" id="CHEBI:57259"/>
        <dbReference type="EC" id="2.4.2.2"/>
    </reaction>
</comment>
<gene>
    <name evidence="3" type="primary">ppnP</name>
    <name evidence="4" type="ORF">CXB77_03900</name>
</gene>
<keyword evidence="1 3" id="KW-0328">Glycosyltransferase</keyword>
<keyword evidence="2 3" id="KW-0808">Transferase</keyword>
<dbReference type="AlphaFoldDB" id="A0A2S7XUG1"/>
<protein>
    <recommendedName>
        <fullName evidence="3">Pyrimidine/purine nucleoside phosphorylase</fullName>
        <ecNumber evidence="3">2.4.2.1</ecNumber>
        <ecNumber evidence="3">2.4.2.2</ecNumber>
    </recommendedName>
    <alternativeName>
        <fullName evidence="3">Adenosine phosphorylase</fullName>
    </alternativeName>
    <alternativeName>
        <fullName evidence="3">Cytidine phosphorylase</fullName>
    </alternativeName>
    <alternativeName>
        <fullName evidence="3">Guanosine phosphorylase</fullName>
    </alternativeName>
    <alternativeName>
        <fullName evidence="3">Inosine phosphorylase</fullName>
    </alternativeName>
    <alternativeName>
        <fullName evidence="3">Thymidine phosphorylase</fullName>
    </alternativeName>
    <alternativeName>
        <fullName evidence="3">Uridine phosphorylase</fullName>
    </alternativeName>
    <alternativeName>
        <fullName evidence="3">Xanthosine phosphorylase</fullName>
    </alternativeName>
</protein>
<comment type="catalytic activity">
    <reaction evidence="3">
        <text>a purine D-ribonucleoside + phosphate = a purine nucleobase + alpha-D-ribose 1-phosphate</text>
        <dbReference type="Rhea" id="RHEA:19805"/>
        <dbReference type="ChEBI" id="CHEBI:26386"/>
        <dbReference type="ChEBI" id="CHEBI:43474"/>
        <dbReference type="ChEBI" id="CHEBI:57720"/>
        <dbReference type="ChEBI" id="CHEBI:142355"/>
        <dbReference type="EC" id="2.4.2.1"/>
    </reaction>
</comment>
<keyword evidence="5" id="KW-1185">Reference proteome</keyword>
<dbReference type="InterPro" id="IPR009664">
    <property type="entry name" value="Ppnp"/>
</dbReference>
<comment type="similarity">
    <text evidence="3">Belongs to the nucleoside phosphorylase PpnP family.</text>
</comment>
<comment type="catalytic activity">
    <reaction evidence="3">
        <text>uridine + phosphate = alpha-D-ribose 1-phosphate + uracil</text>
        <dbReference type="Rhea" id="RHEA:24388"/>
        <dbReference type="ChEBI" id="CHEBI:16704"/>
        <dbReference type="ChEBI" id="CHEBI:17568"/>
        <dbReference type="ChEBI" id="CHEBI:43474"/>
        <dbReference type="ChEBI" id="CHEBI:57720"/>
        <dbReference type="EC" id="2.4.2.2"/>
    </reaction>
</comment>
<evidence type="ECO:0000256" key="1">
    <source>
        <dbReference type="ARBA" id="ARBA00022676"/>
    </source>
</evidence>
<evidence type="ECO:0000313" key="4">
    <source>
        <dbReference type="EMBL" id="PQJ97118.1"/>
    </source>
</evidence>
<dbReference type="InterPro" id="IPR011051">
    <property type="entry name" value="RmlC_Cupin_sf"/>
</dbReference>
<name>A0A2S7XUG1_9GAMM</name>
<dbReference type="Pfam" id="PF06865">
    <property type="entry name" value="Ppnp"/>
    <property type="match status" value="1"/>
</dbReference>
<dbReference type="InterPro" id="IPR014710">
    <property type="entry name" value="RmlC-like_jellyroll"/>
</dbReference>
<dbReference type="GO" id="GO:0004731">
    <property type="term" value="F:purine-nucleoside phosphorylase activity"/>
    <property type="evidence" value="ECO:0007669"/>
    <property type="project" value="UniProtKB-UniRule"/>
</dbReference>
<sequence length="104" mass="11688">MSEFSNVNVTKRANLYFDGKVSSRTLSFPNGSTKTLGIMQPGDFEFTTQAPEKMEIMSGELDVLLPDSDQWQRICSGESFEVPAEARFSVRVLQLTDYCCSFLD</sequence>
<evidence type="ECO:0000256" key="2">
    <source>
        <dbReference type="ARBA" id="ARBA00022679"/>
    </source>
</evidence>
<dbReference type="HAMAP" id="MF_01537">
    <property type="entry name" value="Nucleos_phosphorylase_PpnP"/>
    <property type="match status" value="1"/>
</dbReference>
<proteinExistence type="inferred from homology"/>
<dbReference type="PANTHER" id="PTHR36540">
    <property type="entry name" value="PYRIMIDINE/PURINE NUCLEOSIDE PHOSPHORYLASE"/>
    <property type="match status" value="1"/>
</dbReference>
<dbReference type="FunFam" id="2.60.120.10:FF:000016">
    <property type="entry name" value="Pyrimidine/purine nucleoside phosphorylase"/>
    <property type="match status" value="1"/>
</dbReference>
<dbReference type="EC" id="2.4.2.2" evidence="3"/>
<comment type="catalytic activity">
    <reaction evidence="3">
        <text>inosine + phosphate = alpha-D-ribose 1-phosphate + hypoxanthine</text>
        <dbReference type="Rhea" id="RHEA:27646"/>
        <dbReference type="ChEBI" id="CHEBI:17368"/>
        <dbReference type="ChEBI" id="CHEBI:17596"/>
        <dbReference type="ChEBI" id="CHEBI:43474"/>
        <dbReference type="ChEBI" id="CHEBI:57720"/>
        <dbReference type="EC" id="2.4.2.1"/>
    </reaction>
</comment>
<comment type="catalytic activity">
    <reaction evidence="3">
        <text>xanthosine + phosphate = alpha-D-ribose 1-phosphate + xanthine</text>
        <dbReference type="Rhea" id="RHEA:27638"/>
        <dbReference type="ChEBI" id="CHEBI:17712"/>
        <dbReference type="ChEBI" id="CHEBI:18107"/>
        <dbReference type="ChEBI" id="CHEBI:43474"/>
        <dbReference type="ChEBI" id="CHEBI:57720"/>
        <dbReference type="EC" id="2.4.2.1"/>
    </reaction>
</comment>
<comment type="catalytic activity">
    <reaction evidence="3">
        <text>adenosine + phosphate = alpha-D-ribose 1-phosphate + adenine</text>
        <dbReference type="Rhea" id="RHEA:27642"/>
        <dbReference type="ChEBI" id="CHEBI:16335"/>
        <dbReference type="ChEBI" id="CHEBI:16708"/>
        <dbReference type="ChEBI" id="CHEBI:43474"/>
        <dbReference type="ChEBI" id="CHEBI:57720"/>
        <dbReference type="EC" id="2.4.2.1"/>
    </reaction>
</comment>
<dbReference type="EC" id="2.4.2.1" evidence="3"/>
<evidence type="ECO:0000313" key="5">
    <source>
        <dbReference type="Proteomes" id="UP000239936"/>
    </source>
</evidence>
<comment type="catalytic activity">
    <reaction evidence="3">
        <text>cytidine + phosphate = cytosine + alpha-D-ribose 1-phosphate</text>
        <dbReference type="Rhea" id="RHEA:52540"/>
        <dbReference type="ChEBI" id="CHEBI:16040"/>
        <dbReference type="ChEBI" id="CHEBI:17562"/>
        <dbReference type="ChEBI" id="CHEBI:43474"/>
        <dbReference type="ChEBI" id="CHEBI:57720"/>
        <dbReference type="EC" id="2.4.2.2"/>
    </reaction>
</comment>
<dbReference type="EMBL" id="PPGH01000018">
    <property type="protein sequence ID" value="PQJ97118.1"/>
    <property type="molecule type" value="Genomic_DNA"/>
</dbReference>
<dbReference type="Proteomes" id="UP000239936">
    <property type="component" value="Unassembled WGS sequence"/>
</dbReference>
<dbReference type="SUPFAM" id="SSF51182">
    <property type="entry name" value="RmlC-like cupins"/>
    <property type="match status" value="1"/>
</dbReference>
<dbReference type="GO" id="GO:0004850">
    <property type="term" value="F:uridine phosphorylase activity"/>
    <property type="evidence" value="ECO:0007669"/>
    <property type="project" value="RHEA"/>
</dbReference>
<accession>A0A2S7XUG1</accession>